<dbReference type="InterPro" id="IPR010099">
    <property type="entry name" value="SDR39U1"/>
</dbReference>
<dbReference type="Gene3D" id="3.40.50.720">
    <property type="entry name" value="NAD(P)-binding Rossmann-like Domain"/>
    <property type="match status" value="1"/>
</dbReference>
<protein>
    <recommendedName>
        <fullName evidence="6">TIGR01777 family protein</fullName>
    </recommendedName>
</protein>
<evidence type="ECO:0000256" key="1">
    <source>
        <dbReference type="ARBA" id="ARBA00009353"/>
    </source>
</evidence>
<evidence type="ECO:0000313" key="5">
    <source>
        <dbReference type="Proteomes" id="UP000521748"/>
    </source>
</evidence>
<sequence>MRVLISGASGMLGSALTSALERKGHSVRPLVRREARTAQEVSWNPAAGELDPAALKDIDAVVNLSGAPLIQLPRRWTRSFIEQLYASRIGPTRTLALAIQRADNPPQVFLSQSGTGIYGAQDEPQDESGPVGEGILADLCAHWEEATTAARQHSRVVRMRTGVVFGPRGGALAKLLVPMKLGLGGKLGSGEQFWPWICQPDLLAAMQFLLEQPISGPVNLASPEAANVDQVVTELARALAKPHRLSVPAFALELGLSKPAAREVLLTSTKATPAVLLGHGFEFGYPGMAEAADWVASQLKTTS</sequence>
<proteinExistence type="inferred from homology"/>
<feature type="domain" description="DUF1731" evidence="3">
    <location>
        <begin position="247"/>
        <end position="294"/>
    </location>
</feature>
<accession>A0A7Y9S6B2</accession>
<dbReference type="Pfam" id="PF01370">
    <property type="entry name" value="Epimerase"/>
    <property type="match status" value="1"/>
</dbReference>
<organism evidence="4 5">
    <name type="scientific">Psychromicrobium silvestre</name>
    <dbReference type="NCBI Taxonomy" id="1645614"/>
    <lineage>
        <taxon>Bacteria</taxon>
        <taxon>Bacillati</taxon>
        <taxon>Actinomycetota</taxon>
        <taxon>Actinomycetes</taxon>
        <taxon>Micrococcales</taxon>
        <taxon>Micrococcaceae</taxon>
        <taxon>Psychromicrobium</taxon>
    </lineage>
</organism>
<dbReference type="EMBL" id="JACBYQ010000001">
    <property type="protein sequence ID" value="NYE94012.1"/>
    <property type="molecule type" value="Genomic_DNA"/>
</dbReference>
<dbReference type="RefSeq" id="WP_179387835.1">
    <property type="nucleotide sequence ID" value="NZ_JACBYQ010000001.1"/>
</dbReference>
<dbReference type="PANTHER" id="PTHR11092">
    <property type="entry name" value="SUGAR NUCLEOTIDE EPIMERASE RELATED"/>
    <property type="match status" value="1"/>
</dbReference>
<evidence type="ECO:0008006" key="6">
    <source>
        <dbReference type="Google" id="ProtNLM"/>
    </source>
</evidence>
<feature type="domain" description="NAD-dependent epimerase/dehydratase" evidence="2">
    <location>
        <begin position="3"/>
        <end position="217"/>
    </location>
</feature>
<dbReference type="NCBIfam" id="TIGR01777">
    <property type="entry name" value="yfcH"/>
    <property type="match status" value="1"/>
</dbReference>
<evidence type="ECO:0000313" key="4">
    <source>
        <dbReference type="EMBL" id="NYE94012.1"/>
    </source>
</evidence>
<dbReference type="InterPro" id="IPR001509">
    <property type="entry name" value="Epimerase_deHydtase"/>
</dbReference>
<name>A0A7Y9S6B2_9MICC</name>
<evidence type="ECO:0000259" key="2">
    <source>
        <dbReference type="Pfam" id="PF01370"/>
    </source>
</evidence>
<keyword evidence="5" id="KW-1185">Reference proteome</keyword>
<dbReference type="PANTHER" id="PTHR11092:SF0">
    <property type="entry name" value="EPIMERASE FAMILY PROTEIN SDR39U1"/>
    <property type="match status" value="1"/>
</dbReference>
<comment type="caution">
    <text evidence="4">The sequence shown here is derived from an EMBL/GenBank/DDBJ whole genome shotgun (WGS) entry which is preliminary data.</text>
</comment>
<comment type="similarity">
    <text evidence="1">Belongs to the NAD(P)-dependent epimerase/dehydratase family. SDR39U1 subfamily.</text>
</comment>
<dbReference type="InterPro" id="IPR013549">
    <property type="entry name" value="DUF1731"/>
</dbReference>
<dbReference type="InterPro" id="IPR036291">
    <property type="entry name" value="NAD(P)-bd_dom_sf"/>
</dbReference>
<dbReference type="Pfam" id="PF08338">
    <property type="entry name" value="DUF1731"/>
    <property type="match status" value="1"/>
</dbReference>
<dbReference type="Proteomes" id="UP000521748">
    <property type="component" value="Unassembled WGS sequence"/>
</dbReference>
<dbReference type="SUPFAM" id="SSF51735">
    <property type="entry name" value="NAD(P)-binding Rossmann-fold domains"/>
    <property type="match status" value="1"/>
</dbReference>
<dbReference type="AlphaFoldDB" id="A0A7Y9S6B2"/>
<evidence type="ECO:0000259" key="3">
    <source>
        <dbReference type="Pfam" id="PF08338"/>
    </source>
</evidence>
<gene>
    <name evidence="4" type="ORF">FHU41_000233</name>
</gene>
<reference evidence="4 5" key="1">
    <citation type="submission" date="2020-07" db="EMBL/GenBank/DDBJ databases">
        <title>Sequencing the genomes of 1000 actinobacteria strains.</title>
        <authorList>
            <person name="Klenk H.-P."/>
        </authorList>
    </citation>
    <scope>NUCLEOTIDE SEQUENCE [LARGE SCALE GENOMIC DNA]</scope>
    <source>
        <strain evidence="4 5">DSM 102047</strain>
    </source>
</reference>